<keyword evidence="10" id="KW-0472">Membrane</keyword>
<feature type="region of interest" description="Disordered" evidence="9">
    <location>
        <begin position="354"/>
        <end position="374"/>
    </location>
</feature>
<evidence type="ECO:0000256" key="5">
    <source>
        <dbReference type="ARBA" id="ARBA00023004"/>
    </source>
</evidence>
<keyword evidence="7 8" id="KW-0349">Heme</keyword>
<protein>
    <recommendedName>
        <fullName evidence="13">Cytochrome P450</fullName>
    </recommendedName>
</protein>
<evidence type="ECO:0000256" key="6">
    <source>
        <dbReference type="ARBA" id="ARBA00023033"/>
    </source>
</evidence>
<dbReference type="PRINTS" id="PR00385">
    <property type="entry name" value="P450"/>
</dbReference>
<evidence type="ECO:0000256" key="2">
    <source>
        <dbReference type="ARBA" id="ARBA00010617"/>
    </source>
</evidence>
<organism evidence="11 12">
    <name type="scientific">Heterodera trifolii</name>
    <dbReference type="NCBI Taxonomy" id="157864"/>
    <lineage>
        <taxon>Eukaryota</taxon>
        <taxon>Metazoa</taxon>
        <taxon>Ecdysozoa</taxon>
        <taxon>Nematoda</taxon>
        <taxon>Chromadorea</taxon>
        <taxon>Rhabditida</taxon>
        <taxon>Tylenchina</taxon>
        <taxon>Tylenchomorpha</taxon>
        <taxon>Tylenchoidea</taxon>
        <taxon>Heteroderidae</taxon>
        <taxon>Heteroderinae</taxon>
        <taxon>Heterodera</taxon>
    </lineage>
</organism>
<feature type="binding site" description="axial binding residue" evidence="7">
    <location>
        <position position="476"/>
    </location>
    <ligand>
        <name>heme</name>
        <dbReference type="ChEBI" id="CHEBI:30413"/>
    </ligand>
    <ligandPart>
        <name>Fe</name>
        <dbReference type="ChEBI" id="CHEBI:18248"/>
    </ligandPart>
</feature>
<evidence type="ECO:0000313" key="12">
    <source>
        <dbReference type="Proteomes" id="UP001620626"/>
    </source>
</evidence>
<keyword evidence="10" id="KW-1133">Transmembrane helix</keyword>
<dbReference type="FunFam" id="1.10.630.10:FF:000036">
    <property type="entry name" value="CYtochrome P450 family"/>
    <property type="match status" value="1"/>
</dbReference>
<dbReference type="AlphaFoldDB" id="A0ABD2LBP2"/>
<keyword evidence="12" id="KW-1185">Reference proteome</keyword>
<dbReference type="InterPro" id="IPR017972">
    <property type="entry name" value="Cyt_P450_CS"/>
</dbReference>
<dbReference type="PANTHER" id="PTHR24300">
    <property type="entry name" value="CYTOCHROME P450 508A4-RELATED"/>
    <property type="match status" value="1"/>
</dbReference>
<dbReference type="InterPro" id="IPR001128">
    <property type="entry name" value="Cyt_P450"/>
</dbReference>
<keyword evidence="5 7" id="KW-0408">Iron</keyword>
<dbReference type="Proteomes" id="UP001620626">
    <property type="component" value="Unassembled WGS sequence"/>
</dbReference>
<evidence type="ECO:0008006" key="13">
    <source>
        <dbReference type="Google" id="ProtNLM"/>
    </source>
</evidence>
<dbReference type="GO" id="GO:0046872">
    <property type="term" value="F:metal ion binding"/>
    <property type="evidence" value="ECO:0007669"/>
    <property type="project" value="UniProtKB-KW"/>
</dbReference>
<comment type="similarity">
    <text evidence="2 8">Belongs to the cytochrome P450 family.</text>
</comment>
<keyword evidence="10" id="KW-0812">Transmembrane</keyword>
<evidence type="ECO:0000256" key="10">
    <source>
        <dbReference type="SAM" id="Phobius"/>
    </source>
</evidence>
<evidence type="ECO:0000256" key="8">
    <source>
        <dbReference type="RuleBase" id="RU000461"/>
    </source>
</evidence>
<dbReference type="InterPro" id="IPR002401">
    <property type="entry name" value="Cyt_P450_E_grp-I"/>
</dbReference>
<reference evidence="11 12" key="1">
    <citation type="submission" date="2024-10" db="EMBL/GenBank/DDBJ databases">
        <authorList>
            <person name="Kim D."/>
        </authorList>
    </citation>
    <scope>NUCLEOTIDE SEQUENCE [LARGE SCALE GENOMIC DNA]</scope>
    <source>
        <strain evidence="11">BH-2024</strain>
    </source>
</reference>
<evidence type="ECO:0000313" key="11">
    <source>
        <dbReference type="EMBL" id="KAL3112634.1"/>
    </source>
</evidence>
<evidence type="ECO:0000256" key="7">
    <source>
        <dbReference type="PIRSR" id="PIRSR602401-1"/>
    </source>
</evidence>
<feature type="transmembrane region" description="Helical" evidence="10">
    <location>
        <begin position="12"/>
        <end position="32"/>
    </location>
</feature>
<name>A0ABD2LBP2_9BILA</name>
<evidence type="ECO:0000256" key="4">
    <source>
        <dbReference type="ARBA" id="ARBA00023002"/>
    </source>
</evidence>
<evidence type="ECO:0000256" key="9">
    <source>
        <dbReference type="SAM" id="MobiDB-lite"/>
    </source>
</evidence>
<comment type="caution">
    <text evidence="11">The sequence shown here is derived from an EMBL/GenBank/DDBJ whole genome shotgun (WGS) entry which is preliminary data.</text>
</comment>
<keyword evidence="4 8" id="KW-0560">Oxidoreductase</keyword>
<dbReference type="PRINTS" id="PR00463">
    <property type="entry name" value="EP450I"/>
</dbReference>
<dbReference type="PANTHER" id="PTHR24300:SF375">
    <property type="entry name" value="CYTOCHROME P450 FAMILY"/>
    <property type="match status" value="1"/>
</dbReference>
<evidence type="ECO:0000256" key="1">
    <source>
        <dbReference type="ARBA" id="ARBA00001971"/>
    </source>
</evidence>
<dbReference type="EMBL" id="JBICBT010000466">
    <property type="protein sequence ID" value="KAL3112634.1"/>
    <property type="molecule type" value="Genomic_DNA"/>
</dbReference>
<accession>A0ABD2LBP2</accession>
<dbReference type="Gene3D" id="1.10.630.10">
    <property type="entry name" value="Cytochrome P450"/>
    <property type="match status" value="1"/>
</dbReference>
<dbReference type="PROSITE" id="PS00086">
    <property type="entry name" value="CYTOCHROME_P450"/>
    <property type="match status" value="1"/>
</dbReference>
<proteinExistence type="inferred from homology"/>
<sequence>MLLLITRLFDVLIIVFLLFLLLLGFLFSYNFYFKRYRLPPGPTPLPLVGNLHQMHRTTPEQLFLVWRRQYGDVFTVWMGEQPVVCVVDYAKIMAHFQRDGDAFAGRLVHSEFEKAMHGGVAFMGLIFTEGDLWREQRRFTLRVLRDFGLSKELMQRRILQELQPLFLQIDAHIESDEELNMGRLLEVAVASIINNLLFGYRFDKDNLEQFNELKQLLYEHFAISVHPLTALFRLSPRLFRHLPFLRGKFNRTQMVYRNLDAFFERQIDEHILKMNQLQDNDKTEPTDFVEAFLKEKAKLDGNGGDAMHNFSIEQLRGICNDLWSAGQDTISNTLAWGIAFLIHHPQIQAKMSDELQRAVDDDDEDEHQRTNGAKNQTVTVANRLKLPYTNAVICEIQRVANLAAFNVPRKLSRDVTIDGHLLKAGTVVCPQISAVLMDEKIFENPTQFCPERFLDENGKLKRVNELIPFSIGKRQCLGESLARMELFLFVANLFKQYKFSAGAKMPSLERKMGATIKCQNFTCRVSRNIAN</sequence>
<dbReference type="SUPFAM" id="SSF48264">
    <property type="entry name" value="Cytochrome P450"/>
    <property type="match status" value="1"/>
</dbReference>
<dbReference type="InterPro" id="IPR050182">
    <property type="entry name" value="Cytochrome_P450_fam2"/>
</dbReference>
<dbReference type="InterPro" id="IPR036396">
    <property type="entry name" value="Cyt_P450_sf"/>
</dbReference>
<evidence type="ECO:0000256" key="3">
    <source>
        <dbReference type="ARBA" id="ARBA00022723"/>
    </source>
</evidence>
<gene>
    <name evidence="11" type="ORF">niasHT_018001</name>
</gene>
<comment type="cofactor">
    <cofactor evidence="1 7">
        <name>heme</name>
        <dbReference type="ChEBI" id="CHEBI:30413"/>
    </cofactor>
</comment>
<keyword evidence="3 7" id="KW-0479">Metal-binding</keyword>
<dbReference type="Pfam" id="PF00067">
    <property type="entry name" value="p450"/>
    <property type="match status" value="1"/>
</dbReference>
<keyword evidence="6 8" id="KW-0503">Monooxygenase</keyword>
<dbReference type="GO" id="GO:0004497">
    <property type="term" value="F:monooxygenase activity"/>
    <property type="evidence" value="ECO:0007669"/>
    <property type="project" value="UniProtKB-KW"/>
</dbReference>
<dbReference type="CDD" id="cd20617">
    <property type="entry name" value="CYP1_2-like"/>
    <property type="match status" value="1"/>
</dbReference>